<feature type="transmembrane region" description="Helical" evidence="2">
    <location>
        <begin position="106"/>
        <end position="132"/>
    </location>
</feature>
<gene>
    <name evidence="3" type="ORF">B0I31_12065</name>
</gene>
<evidence type="ECO:0000313" key="4">
    <source>
        <dbReference type="Proteomes" id="UP000241118"/>
    </source>
</evidence>
<evidence type="ECO:0000313" key="3">
    <source>
        <dbReference type="EMBL" id="PSL51532.1"/>
    </source>
</evidence>
<organism evidence="3 4">
    <name type="scientific">Saccharothrix carnea</name>
    <dbReference type="NCBI Taxonomy" id="1280637"/>
    <lineage>
        <taxon>Bacteria</taxon>
        <taxon>Bacillati</taxon>
        <taxon>Actinomycetota</taxon>
        <taxon>Actinomycetes</taxon>
        <taxon>Pseudonocardiales</taxon>
        <taxon>Pseudonocardiaceae</taxon>
        <taxon>Saccharothrix</taxon>
    </lineage>
</organism>
<feature type="compositionally biased region" description="Basic and acidic residues" evidence="1">
    <location>
        <begin position="10"/>
        <end position="19"/>
    </location>
</feature>
<proteinExistence type="predicted"/>
<dbReference type="AlphaFoldDB" id="A0A2P8HZ74"/>
<feature type="transmembrane region" description="Helical" evidence="2">
    <location>
        <begin position="60"/>
        <end position="78"/>
    </location>
</feature>
<keyword evidence="4" id="KW-1185">Reference proteome</keyword>
<dbReference type="InterPro" id="IPR013434">
    <property type="entry name" value="CHP02611"/>
</dbReference>
<dbReference type="Proteomes" id="UP000241118">
    <property type="component" value="Unassembled WGS sequence"/>
</dbReference>
<dbReference type="Pfam" id="PF09656">
    <property type="entry name" value="PGPGW"/>
    <property type="match status" value="1"/>
</dbReference>
<dbReference type="InterPro" id="IPR019099">
    <property type="entry name" value="Uncharacterised_PGPGW_TM"/>
</dbReference>
<dbReference type="NCBIfam" id="TIGR02611">
    <property type="entry name" value="TIGR02611 family protein"/>
    <property type="match status" value="1"/>
</dbReference>
<dbReference type="OrthoDB" id="3295542at2"/>
<reference evidence="3 4" key="1">
    <citation type="submission" date="2018-03" db="EMBL/GenBank/DDBJ databases">
        <title>Genomic Encyclopedia of Type Strains, Phase III (KMG-III): the genomes of soil and plant-associated and newly described type strains.</title>
        <authorList>
            <person name="Whitman W."/>
        </authorList>
    </citation>
    <scope>NUCLEOTIDE SEQUENCE [LARGE SCALE GENOMIC DNA]</scope>
    <source>
        <strain evidence="3 4">CGMCC 4.7097</strain>
    </source>
</reference>
<protein>
    <submittedName>
        <fullName evidence="3">Uncharacterized protein (TIGR02611 family)</fullName>
    </submittedName>
</protein>
<keyword evidence="2" id="KW-0472">Membrane</keyword>
<name>A0A2P8HZ74_SACCR</name>
<keyword evidence="2" id="KW-0812">Transmembrane</keyword>
<comment type="caution">
    <text evidence="3">The sequence shown here is derived from an EMBL/GenBank/DDBJ whole genome shotgun (WGS) entry which is preliminary data.</text>
</comment>
<feature type="transmembrane region" description="Helical" evidence="2">
    <location>
        <begin position="33"/>
        <end position="54"/>
    </location>
</feature>
<evidence type="ECO:0000256" key="2">
    <source>
        <dbReference type="SAM" id="Phobius"/>
    </source>
</evidence>
<evidence type="ECO:0000256" key="1">
    <source>
        <dbReference type="SAM" id="MobiDB-lite"/>
    </source>
</evidence>
<keyword evidence="2" id="KW-1133">Transmembrane helix</keyword>
<dbReference type="EMBL" id="PYAX01000020">
    <property type="protein sequence ID" value="PSL51532.1"/>
    <property type="molecule type" value="Genomic_DNA"/>
</dbReference>
<sequence>MSDDVGMSTEQREDTDKGAEHRHRFRRNPALNLTYRIGVGVVGGLVLVAGVLMIPYPGPGWLVVFAGLAILATEFEWAGRVLRFAKRYYDAWVAWLRRQNLLVKGLVLAGTGLVVIVTCWLLGVFALVGGWVGLEWSWLQSPIFGSRG</sequence>
<accession>A0A2P8HZ74</accession>
<feature type="region of interest" description="Disordered" evidence="1">
    <location>
        <begin position="1"/>
        <end position="22"/>
    </location>
</feature>